<evidence type="ECO:0000256" key="9">
    <source>
        <dbReference type="ARBA" id="ARBA00034808"/>
    </source>
</evidence>
<dbReference type="InterPro" id="IPR014016">
    <property type="entry name" value="UvrD-like_ATP-bd"/>
</dbReference>
<keyword evidence="3 12" id="KW-0378">Hydrolase</keyword>
<dbReference type="PANTHER" id="PTHR11070">
    <property type="entry name" value="UVRD / RECB / PCRA DNA HELICASE FAMILY MEMBER"/>
    <property type="match status" value="1"/>
</dbReference>
<comment type="caution">
    <text evidence="15">The sequence shown here is derived from an EMBL/GenBank/DDBJ whole genome shotgun (WGS) entry which is preliminary data.</text>
</comment>
<evidence type="ECO:0000256" key="3">
    <source>
        <dbReference type="ARBA" id="ARBA00022801"/>
    </source>
</evidence>
<evidence type="ECO:0000256" key="1">
    <source>
        <dbReference type="ARBA" id="ARBA00009922"/>
    </source>
</evidence>
<feature type="domain" description="UvrD-like helicase ATP-binding" evidence="13">
    <location>
        <begin position="7"/>
        <end position="263"/>
    </location>
</feature>
<dbReference type="Pfam" id="PF13361">
    <property type="entry name" value="UvrD_C"/>
    <property type="match status" value="2"/>
</dbReference>
<evidence type="ECO:0000313" key="16">
    <source>
        <dbReference type="Proteomes" id="UP000291078"/>
    </source>
</evidence>
<dbReference type="PROSITE" id="PS51217">
    <property type="entry name" value="UVRD_HELICASE_CTER"/>
    <property type="match status" value="1"/>
</dbReference>
<name>A0A4V2FG38_9BURK</name>
<dbReference type="OrthoDB" id="5905204at2"/>
<protein>
    <recommendedName>
        <fullName evidence="9">DNA 3'-5' helicase</fullName>
        <ecNumber evidence="9">5.6.2.4</ecNumber>
    </recommendedName>
    <alternativeName>
        <fullName evidence="10">DNA 3'-5' helicase II</fullName>
    </alternativeName>
</protein>
<keyword evidence="4 12" id="KW-0347">Helicase</keyword>
<keyword evidence="2 12" id="KW-0547">Nucleotide-binding</keyword>
<dbReference type="PANTHER" id="PTHR11070:SF2">
    <property type="entry name" value="ATP-DEPENDENT DNA HELICASE SRS2"/>
    <property type="match status" value="1"/>
</dbReference>
<evidence type="ECO:0000256" key="5">
    <source>
        <dbReference type="ARBA" id="ARBA00022840"/>
    </source>
</evidence>
<dbReference type="Gene3D" id="1.10.10.160">
    <property type="match status" value="1"/>
</dbReference>
<keyword evidence="16" id="KW-1185">Reference proteome</keyword>
<dbReference type="GO" id="GO:0000725">
    <property type="term" value="P:recombinational repair"/>
    <property type="evidence" value="ECO:0007669"/>
    <property type="project" value="TreeGrafter"/>
</dbReference>
<dbReference type="InterPro" id="IPR000212">
    <property type="entry name" value="DNA_helicase_UvrD/REP"/>
</dbReference>
<dbReference type="Gene3D" id="1.10.486.10">
    <property type="entry name" value="PCRA, domain 4"/>
    <property type="match status" value="1"/>
</dbReference>
<gene>
    <name evidence="15" type="ORF">EV147_3865</name>
</gene>
<feature type="binding site" evidence="12">
    <location>
        <begin position="28"/>
        <end position="35"/>
    </location>
    <ligand>
        <name>ATP</name>
        <dbReference type="ChEBI" id="CHEBI:30616"/>
    </ligand>
</feature>
<evidence type="ECO:0000256" key="6">
    <source>
        <dbReference type="ARBA" id="ARBA00023125"/>
    </source>
</evidence>
<evidence type="ECO:0000256" key="8">
    <source>
        <dbReference type="ARBA" id="ARBA00034617"/>
    </source>
</evidence>
<dbReference type="InterPro" id="IPR027417">
    <property type="entry name" value="P-loop_NTPase"/>
</dbReference>
<feature type="domain" description="UvrD-like helicase C-terminal" evidence="14">
    <location>
        <begin position="264"/>
        <end position="514"/>
    </location>
</feature>
<evidence type="ECO:0000259" key="13">
    <source>
        <dbReference type="PROSITE" id="PS51198"/>
    </source>
</evidence>
<accession>A0A4V2FG38</accession>
<dbReference type="PROSITE" id="PS51198">
    <property type="entry name" value="UVRD_HELICASE_ATP_BIND"/>
    <property type="match status" value="1"/>
</dbReference>
<dbReference type="SUPFAM" id="SSF52540">
    <property type="entry name" value="P-loop containing nucleoside triphosphate hydrolases"/>
    <property type="match status" value="1"/>
</dbReference>
<dbReference type="RefSeq" id="WP_130392827.1">
    <property type="nucleotide sequence ID" value="NZ_SGXM01000006.1"/>
</dbReference>
<evidence type="ECO:0000313" key="15">
    <source>
        <dbReference type="EMBL" id="RZT35429.1"/>
    </source>
</evidence>
<evidence type="ECO:0000256" key="12">
    <source>
        <dbReference type="PROSITE-ProRule" id="PRU00560"/>
    </source>
</evidence>
<dbReference type="Pfam" id="PF00580">
    <property type="entry name" value="UvrD-helicase"/>
    <property type="match status" value="1"/>
</dbReference>
<evidence type="ECO:0000256" key="11">
    <source>
        <dbReference type="ARBA" id="ARBA00048988"/>
    </source>
</evidence>
<dbReference type="EMBL" id="SGXM01000006">
    <property type="protein sequence ID" value="RZT35429.1"/>
    <property type="molecule type" value="Genomic_DNA"/>
</dbReference>
<reference evidence="15 16" key="1">
    <citation type="journal article" date="2015" name="Stand. Genomic Sci.">
        <title>Genomic Encyclopedia of Bacterial and Archaeal Type Strains, Phase III: the genomes of soil and plant-associated and newly described type strains.</title>
        <authorList>
            <person name="Whitman W.B."/>
            <person name="Woyke T."/>
            <person name="Klenk H.P."/>
            <person name="Zhou Y."/>
            <person name="Lilburn T.G."/>
            <person name="Beck B.J."/>
            <person name="De Vos P."/>
            <person name="Vandamme P."/>
            <person name="Eisen J.A."/>
            <person name="Garrity G."/>
            <person name="Hugenholtz P."/>
            <person name="Kyrpides N.C."/>
        </authorList>
    </citation>
    <scope>NUCLEOTIDE SEQUENCE [LARGE SCALE GENOMIC DNA]</scope>
    <source>
        <strain evidence="15 16">ASC-9842</strain>
    </source>
</reference>
<dbReference type="EC" id="5.6.2.4" evidence="9"/>
<dbReference type="Gene3D" id="3.40.50.300">
    <property type="entry name" value="P-loop containing nucleotide triphosphate hydrolases"/>
    <property type="match status" value="2"/>
</dbReference>
<dbReference type="Proteomes" id="UP000291078">
    <property type="component" value="Unassembled WGS sequence"/>
</dbReference>
<comment type="similarity">
    <text evidence="1">Belongs to the helicase family. UvrD subfamily.</text>
</comment>
<evidence type="ECO:0000256" key="2">
    <source>
        <dbReference type="ARBA" id="ARBA00022741"/>
    </source>
</evidence>
<comment type="catalytic activity">
    <reaction evidence="8">
        <text>Couples ATP hydrolysis with the unwinding of duplex DNA by translocating in the 3'-5' direction.</text>
        <dbReference type="EC" id="5.6.2.4"/>
    </reaction>
</comment>
<keyword evidence="6" id="KW-0238">DNA-binding</keyword>
<keyword evidence="7" id="KW-0413">Isomerase</keyword>
<evidence type="ECO:0000256" key="7">
    <source>
        <dbReference type="ARBA" id="ARBA00023235"/>
    </source>
</evidence>
<evidence type="ECO:0000256" key="10">
    <source>
        <dbReference type="ARBA" id="ARBA00034923"/>
    </source>
</evidence>
<dbReference type="GO" id="GO:0005524">
    <property type="term" value="F:ATP binding"/>
    <property type="evidence" value="ECO:0007669"/>
    <property type="project" value="UniProtKB-UniRule"/>
</dbReference>
<sequence length="575" mass="63144">MSLAEALAKLNPSQREVVECREHCVAVAVPGAGKTATIAAKAALLLSDPIKTVGAVTFSKDAAIELRDRILALAGPSAKKRLIAGTFHSLAYKQLSFAANKRPDIATEGERAAIVLQLLQEMALEWKLEDAVSAIERCKTQLSNPSADTVEGRLYAGYQQALERNGRLDFQDLMRHAVLGMRDGTIKPFAVDALLVDEFQDSDHLQTEWTSIHARAGAATVVVADDDQTIFCFRSALGKTGIDAFVREFEARQIVLGINYRSHSEILSVAGKVIRNNRDRIVKELTAFKGPGGEVRFLRHDDEYKEAVAAVEAMATGIRAGESAAILARTNRILDPVEAVCRSQGVKYHRAAGRSILDRPESALFGNLLELVEHAGTAGLDSVLGFAGIGMVDLQVIQGINAPSMIPLRLTKKELLSAGLGEDAAIKYFDLNKRLTEWRSLCARTFHALVLDGVHEWMLKWASSDQGKRSINTTYDVLSRLHGQFSDRLDFLRRKNNEAAADAIVLTTFHSSKGLEWDRTALIRLEESVIPDDGSTETEERRLFYVAATRARRIMILSTARKNPTSRFLIEAGLA</sequence>
<evidence type="ECO:0000259" key="14">
    <source>
        <dbReference type="PROSITE" id="PS51217"/>
    </source>
</evidence>
<dbReference type="InterPro" id="IPR014017">
    <property type="entry name" value="DNA_helicase_UvrD-like_C"/>
</dbReference>
<evidence type="ECO:0000256" key="4">
    <source>
        <dbReference type="ARBA" id="ARBA00022806"/>
    </source>
</evidence>
<keyword evidence="5 12" id="KW-0067">ATP-binding</keyword>
<dbReference type="AlphaFoldDB" id="A0A4V2FG38"/>
<comment type="catalytic activity">
    <reaction evidence="11">
        <text>ATP + H2O = ADP + phosphate + H(+)</text>
        <dbReference type="Rhea" id="RHEA:13065"/>
        <dbReference type="ChEBI" id="CHEBI:15377"/>
        <dbReference type="ChEBI" id="CHEBI:15378"/>
        <dbReference type="ChEBI" id="CHEBI:30616"/>
        <dbReference type="ChEBI" id="CHEBI:43474"/>
        <dbReference type="ChEBI" id="CHEBI:456216"/>
        <dbReference type="EC" id="5.6.2.4"/>
    </reaction>
</comment>
<dbReference type="GO" id="GO:0003677">
    <property type="term" value="F:DNA binding"/>
    <property type="evidence" value="ECO:0007669"/>
    <property type="project" value="UniProtKB-KW"/>
</dbReference>
<dbReference type="GO" id="GO:0043138">
    <property type="term" value="F:3'-5' DNA helicase activity"/>
    <property type="evidence" value="ECO:0007669"/>
    <property type="project" value="UniProtKB-EC"/>
</dbReference>
<dbReference type="InterPro" id="IPR013986">
    <property type="entry name" value="DExx_box_DNA_helicase_dom_sf"/>
</dbReference>
<organism evidence="15 16">
    <name type="scientific">Cupriavidus agavae</name>
    <dbReference type="NCBI Taxonomy" id="1001822"/>
    <lineage>
        <taxon>Bacteria</taxon>
        <taxon>Pseudomonadati</taxon>
        <taxon>Pseudomonadota</taxon>
        <taxon>Betaproteobacteria</taxon>
        <taxon>Burkholderiales</taxon>
        <taxon>Burkholderiaceae</taxon>
        <taxon>Cupriavidus</taxon>
    </lineage>
</organism>
<proteinExistence type="inferred from homology"/>
<dbReference type="GO" id="GO:0016887">
    <property type="term" value="F:ATP hydrolysis activity"/>
    <property type="evidence" value="ECO:0007669"/>
    <property type="project" value="RHEA"/>
</dbReference>